<feature type="non-terminal residue" evidence="1">
    <location>
        <position position="1"/>
    </location>
</feature>
<proteinExistence type="predicted"/>
<gene>
    <name evidence="1" type="ORF">EZS28_053771</name>
</gene>
<sequence>IPCKKAGELAPAA</sequence>
<dbReference type="Proteomes" id="UP000324800">
    <property type="component" value="Unassembled WGS sequence"/>
</dbReference>
<protein>
    <submittedName>
        <fullName evidence="1">Uncharacterized protein</fullName>
    </submittedName>
</protein>
<comment type="caution">
    <text evidence="1">The sequence shown here is derived from an EMBL/GenBank/DDBJ whole genome shotgun (WGS) entry which is preliminary data.</text>
</comment>
<dbReference type="EMBL" id="SNRW01043440">
    <property type="protein sequence ID" value="KAA6327955.1"/>
    <property type="molecule type" value="Genomic_DNA"/>
</dbReference>
<reference evidence="1 2" key="1">
    <citation type="submission" date="2019-03" db="EMBL/GenBank/DDBJ databases">
        <title>Single cell metagenomics reveals metabolic interactions within the superorganism composed of flagellate Streblomastix strix and complex community of Bacteroidetes bacteria on its surface.</title>
        <authorList>
            <person name="Treitli S.C."/>
            <person name="Kolisko M."/>
            <person name="Husnik F."/>
            <person name="Keeling P."/>
            <person name="Hampl V."/>
        </authorList>
    </citation>
    <scope>NUCLEOTIDE SEQUENCE [LARGE SCALE GENOMIC DNA]</scope>
    <source>
        <strain evidence="1">ST1C</strain>
    </source>
</reference>
<evidence type="ECO:0000313" key="1">
    <source>
        <dbReference type="EMBL" id="KAA6327955.1"/>
    </source>
</evidence>
<evidence type="ECO:0000313" key="2">
    <source>
        <dbReference type="Proteomes" id="UP000324800"/>
    </source>
</evidence>
<organism evidence="1 2">
    <name type="scientific">Streblomastix strix</name>
    <dbReference type="NCBI Taxonomy" id="222440"/>
    <lineage>
        <taxon>Eukaryota</taxon>
        <taxon>Metamonada</taxon>
        <taxon>Preaxostyla</taxon>
        <taxon>Oxymonadida</taxon>
        <taxon>Streblomastigidae</taxon>
        <taxon>Streblomastix</taxon>
    </lineage>
</organism>
<name>A0A5J4R317_9EUKA</name>
<accession>A0A5J4R317</accession>